<dbReference type="PANTHER" id="PTHR14663">
    <property type="entry name" value="METHYLTRANSFERASE NSUN7-RELATED"/>
    <property type="match status" value="1"/>
</dbReference>
<evidence type="ECO:0000313" key="2">
    <source>
        <dbReference type="Proteomes" id="UP001307889"/>
    </source>
</evidence>
<accession>A0ABN7ACC0</accession>
<reference evidence="1 2" key="1">
    <citation type="submission" date="2023-09" db="EMBL/GenBank/DDBJ databases">
        <title>Nesidiocoris tenuis whole genome shotgun sequence.</title>
        <authorList>
            <person name="Shibata T."/>
            <person name="Shimoda M."/>
            <person name="Kobayashi T."/>
            <person name="Uehara T."/>
        </authorList>
    </citation>
    <scope>NUCLEOTIDE SEQUENCE [LARGE SCALE GENOMIC DNA]</scope>
    <source>
        <strain evidence="1 2">Japan</strain>
    </source>
</reference>
<proteinExistence type="predicted"/>
<evidence type="ECO:0000313" key="1">
    <source>
        <dbReference type="EMBL" id="BES89915.1"/>
    </source>
</evidence>
<protein>
    <submittedName>
        <fullName evidence="1">Uncharacterized protein</fullName>
    </submittedName>
</protein>
<gene>
    <name evidence="1" type="ORF">NTJ_02722</name>
</gene>
<dbReference type="PANTHER" id="PTHR14663:SF2">
    <property type="entry name" value="METHYLTRANSFERASE NSUN7-RELATED"/>
    <property type="match status" value="1"/>
</dbReference>
<sequence length="752" mass="85717">MFSSILGGCKELRSEEVVLHEPGVQLANFAHLGITLPSNSDWRNENYFRLVQLHRCISDDVVLPSKYKHVPLTEDVLPDKMICGVRHDGNAGEIVCTNTWTHDDLILANGLLSQSEVTRAGVYFQGADLEQTRRVITLVFNILRFKPLLKEALDDNKFFEIYPKFQSCPWKVWLLLYDLYRRDFQQREKFEVEHQANFEKNGLSEIDETLWNNKVTLAATISRLRIKRIARTIEDLLPPHLQLSHQIMNKTIIGGWVNTFKISIPSLVKAIESELGLKRLETSSLLISKLSFARDHLVPRYFHCHSNECADIMLSNLVSDKFFMIQDTSQCFGAVTFLKVMEQLELCGSVAQTHMATPPSTAYLASLIAHNPNIDQLLIFSTGSKKTEYEEYFREIGAFNVTIFSEHFSEITPENTVLHNIIAVMACPPSSNTAVRDPVNLAMARGGDVSVLYALTEDYYNKFADPNITKQQRDTLLKAMSMPQIQAILYESYSRSVEENEKMVHSTVDEINQWAADKHWEESLIGRSSPTLNELEEPENASVESATVEEAVVQVPMCDLYEVAELPDLCPNEAGCALIHESGVYLALLKRKEITRLDPKYMISMAEIRGLFGRQLDPTIKTQKKKAIKTRSLSYKESTPTKPLIELDRLSAPTLASKRKDVRMASESLECERFIVHIRHAFCDDGLLARLWWKTLLNYIKRNMRRKSKFPPLRLRRALNAINKDAFPTHYASIDLGSLLSNVKRDAFPLDL</sequence>
<dbReference type="EMBL" id="AP028910">
    <property type="protein sequence ID" value="BES89915.1"/>
    <property type="molecule type" value="Genomic_DNA"/>
</dbReference>
<dbReference type="InterPro" id="IPR042620">
    <property type="entry name" value="NSUN7"/>
</dbReference>
<keyword evidence="2" id="KW-1185">Reference proteome</keyword>
<dbReference type="Gene3D" id="3.40.50.150">
    <property type="entry name" value="Vaccinia Virus protein VP39"/>
    <property type="match status" value="1"/>
</dbReference>
<name>A0ABN7ACC0_9HEMI</name>
<dbReference type="Proteomes" id="UP001307889">
    <property type="component" value="Chromosome 2"/>
</dbReference>
<dbReference type="InterPro" id="IPR029063">
    <property type="entry name" value="SAM-dependent_MTases_sf"/>
</dbReference>
<organism evidence="1 2">
    <name type="scientific">Nesidiocoris tenuis</name>
    <dbReference type="NCBI Taxonomy" id="355587"/>
    <lineage>
        <taxon>Eukaryota</taxon>
        <taxon>Metazoa</taxon>
        <taxon>Ecdysozoa</taxon>
        <taxon>Arthropoda</taxon>
        <taxon>Hexapoda</taxon>
        <taxon>Insecta</taxon>
        <taxon>Pterygota</taxon>
        <taxon>Neoptera</taxon>
        <taxon>Paraneoptera</taxon>
        <taxon>Hemiptera</taxon>
        <taxon>Heteroptera</taxon>
        <taxon>Panheteroptera</taxon>
        <taxon>Cimicomorpha</taxon>
        <taxon>Miridae</taxon>
        <taxon>Dicyphina</taxon>
        <taxon>Nesidiocoris</taxon>
    </lineage>
</organism>